<dbReference type="GO" id="GO:0008270">
    <property type="term" value="F:zinc ion binding"/>
    <property type="evidence" value="ECO:0007669"/>
    <property type="project" value="UniProtKB-KW"/>
</dbReference>
<sequence length="807" mass="87987">VCIVSRSDGPETYSMRVYGQTNLKTVLNQCLTPPDPFPQGTRKDLLRVTAAGRHVYDGNRATTPACLAERLYEADLSEDVDDALASVTASDAETQTEEVTSEEDRNQDEPDKEGLFQIVFAVMDKDITLLPGAMEYLCTVLPQQLKVQVHQSGTKLIVSGTLMQISQVAVLLAKFKQEQCCPVKSLSQPHAPHEEREMEGDRSFSQDAVSSAVTKDGAVVPCGVSGQVVYVDGSEVNMVSSTSPQAAEDAAAGDSAFSTLRNAKHTDLNNTVAHRQNFTHSNLADAPETHDADLPTSELHSLLVPSCSPSLPANSALTDSTGNNGRCTVAQEVELGTILIQDAAVRSKHADSRRNFTKTLMTNSQLSVSNLTPLGLSTPISTGLCCGVCSAVCDEDGVSDHMRRWHAAPGDPVRCQVCSLAFPEKRLLFAHLRSEHEAAGFTCQLCGKQFKQQRYLRIHLQRHAGVKNFECSVCGWRFMEKEKLKWHMESHKDETERQLRYQCKLCSRQFYNKAGWMDHLNTHTGNRPFQCPICEASFRHRVGLGRHMLTHDKNKAHVCPHCPKAFSLKSKLNEHIILHTGVSKHRCHHCQRVFTAAASLKRHLTRCTVSAKPHVGQESGADIPAPDSPPSDNSEPVFLCGTCGQAFSSLNVAEQHALSNHSNANDASSDLQDVEVASSHKRALPSGQLTTLQQESGCRLIKRTVEGRGGADSNSSAAVEAGDSQFIVVGDSGILSQALSTAVLGYSENEASSVKETRAWEVVAAGEKVGAMMQDVQRDRRVSYEEQQIHLAASTLADLSSFGHDLE</sequence>
<feature type="compositionally biased region" description="Basic and acidic residues" evidence="9">
    <location>
        <begin position="102"/>
        <end position="111"/>
    </location>
</feature>
<feature type="domain" description="C2H2-type" evidence="10">
    <location>
        <begin position="529"/>
        <end position="556"/>
    </location>
</feature>
<evidence type="ECO:0000256" key="8">
    <source>
        <dbReference type="PROSITE-ProRule" id="PRU00042"/>
    </source>
</evidence>
<feature type="domain" description="C2H2-type" evidence="10">
    <location>
        <begin position="638"/>
        <end position="666"/>
    </location>
</feature>
<dbReference type="InterPro" id="IPR013087">
    <property type="entry name" value="Znf_C2H2_type"/>
</dbReference>
<evidence type="ECO:0000313" key="12">
    <source>
        <dbReference type="Proteomes" id="UP001519460"/>
    </source>
</evidence>
<evidence type="ECO:0000256" key="9">
    <source>
        <dbReference type="SAM" id="MobiDB-lite"/>
    </source>
</evidence>
<evidence type="ECO:0000256" key="6">
    <source>
        <dbReference type="ARBA" id="ARBA00023242"/>
    </source>
</evidence>
<feature type="non-terminal residue" evidence="11">
    <location>
        <position position="1"/>
    </location>
</feature>
<evidence type="ECO:0000259" key="10">
    <source>
        <dbReference type="PROSITE" id="PS50157"/>
    </source>
</evidence>
<proteinExistence type="predicted"/>
<dbReference type="Proteomes" id="UP001519460">
    <property type="component" value="Unassembled WGS sequence"/>
</dbReference>
<keyword evidence="6" id="KW-0539">Nucleus</keyword>
<evidence type="ECO:0000256" key="3">
    <source>
        <dbReference type="ARBA" id="ARBA00022737"/>
    </source>
</evidence>
<feature type="domain" description="C2H2-type" evidence="10">
    <location>
        <begin position="501"/>
        <end position="528"/>
    </location>
</feature>
<feature type="domain" description="C2H2-type" evidence="10">
    <location>
        <begin position="557"/>
        <end position="584"/>
    </location>
</feature>
<dbReference type="GO" id="GO:0005634">
    <property type="term" value="C:nucleus"/>
    <property type="evidence" value="ECO:0007669"/>
    <property type="project" value="UniProtKB-SubCell"/>
</dbReference>
<feature type="compositionally biased region" description="Low complexity" evidence="9">
    <location>
        <begin position="661"/>
        <end position="671"/>
    </location>
</feature>
<evidence type="ECO:0000256" key="2">
    <source>
        <dbReference type="ARBA" id="ARBA00022723"/>
    </source>
</evidence>
<dbReference type="PROSITE" id="PS50157">
    <property type="entry name" value="ZINC_FINGER_C2H2_2"/>
    <property type="match status" value="7"/>
</dbReference>
<name>A0ABD0K6H7_9CAEN</name>
<dbReference type="FunFam" id="3.30.160.60:FF:000446">
    <property type="entry name" value="Zinc finger protein"/>
    <property type="match status" value="1"/>
</dbReference>
<keyword evidence="5" id="KW-0862">Zinc</keyword>
<evidence type="ECO:0000256" key="4">
    <source>
        <dbReference type="ARBA" id="ARBA00022771"/>
    </source>
</evidence>
<evidence type="ECO:0000256" key="7">
    <source>
        <dbReference type="ARBA" id="ARBA00068876"/>
    </source>
</evidence>
<protein>
    <recommendedName>
        <fullName evidence="7">Zinc finger protein 865</fullName>
    </recommendedName>
</protein>
<feature type="region of interest" description="Disordered" evidence="9">
    <location>
        <begin position="661"/>
        <end position="691"/>
    </location>
</feature>
<dbReference type="Pfam" id="PF00096">
    <property type="entry name" value="zf-C2H2"/>
    <property type="match status" value="5"/>
</dbReference>
<comment type="subcellular location">
    <subcellularLocation>
        <location evidence="1">Nucleus</location>
    </subcellularLocation>
</comment>
<gene>
    <name evidence="11" type="ORF">BaRGS_00026256</name>
</gene>
<feature type="compositionally biased region" description="Low complexity" evidence="9">
    <location>
        <begin position="622"/>
        <end position="634"/>
    </location>
</feature>
<dbReference type="InterPro" id="IPR050527">
    <property type="entry name" value="Snail/Krueppel_Znf"/>
</dbReference>
<dbReference type="SMART" id="SM00355">
    <property type="entry name" value="ZnF_C2H2"/>
    <property type="match status" value="9"/>
</dbReference>
<dbReference type="FunFam" id="3.30.160.60:FF:000100">
    <property type="entry name" value="Zinc finger 45-like"/>
    <property type="match status" value="1"/>
</dbReference>
<feature type="domain" description="C2H2-type" evidence="10">
    <location>
        <begin position="441"/>
        <end position="468"/>
    </location>
</feature>
<feature type="domain" description="C2H2-type" evidence="10">
    <location>
        <begin position="469"/>
        <end position="496"/>
    </location>
</feature>
<dbReference type="PANTHER" id="PTHR24388">
    <property type="entry name" value="ZINC FINGER PROTEIN"/>
    <property type="match status" value="1"/>
</dbReference>
<evidence type="ECO:0000313" key="11">
    <source>
        <dbReference type="EMBL" id="KAK7482545.1"/>
    </source>
</evidence>
<feature type="region of interest" description="Disordered" evidence="9">
    <location>
        <begin position="88"/>
        <end position="111"/>
    </location>
</feature>
<dbReference type="PROSITE" id="PS00028">
    <property type="entry name" value="ZINC_FINGER_C2H2_1"/>
    <property type="match status" value="6"/>
</dbReference>
<dbReference type="PANTHER" id="PTHR24388:SF54">
    <property type="entry name" value="PROTEIN ESCARGOT"/>
    <property type="match status" value="1"/>
</dbReference>
<evidence type="ECO:0000256" key="1">
    <source>
        <dbReference type="ARBA" id="ARBA00004123"/>
    </source>
</evidence>
<dbReference type="AlphaFoldDB" id="A0ABD0K6H7"/>
<organism evidence="11 12">
    <name type="scientific">Batillaria attramentaria</name>
    <dbReference type="NCBI Taxonomy" id="370345"/>
    <lineage>
        <taxon>Eukaryota</taxon>
        <taxon>Metazoa</taxon>
        <taxon>Spiralia</taxon>
        <taxon>Lophotrochozoa</taxon>
        <taxon>Mollusca</taxon>
        <taxon>Gastropoda</taxon>
        <taxon>Caenogastropoda</taxon>
        <taxon>Sorbeoconcha</taxon>
        <taxon>Cerithioidea</taxon>
        <taxon>Batillariidae</taxon>
        <taxon>Batillaria</taxon>
    </lineage>
</organism>
<dbReference type="FunFam" id="3.30.160.60:FF:000145">
    <property type="entry name" value="Zinc finger protein 574"/>
    <property type="match status" value="1"/>
</dbReference>
<keyword evidence="3" id="KW-0677">Repeat</keyword>
<comment type="caution">
    <text evidence="11">The sequence shown here is derived from an EMBL/GenBank/DDBJ whole genome shotgun (WGS) entry which is preliminary data.</text>
</comment>
<keyword evidence="4 8" id="KW-0863">Zinc-finger</keyword>
<keyword evidence="2" id="KW-0479">Metal-binding</keyword>
<evidence type="ECO:0000256" key="5">
    <source>
        <dbReference type="ARBA" id="ARBA00022833"/>
    </source>
</evidence>
<feature type="domain" description="C2H2-type" evidence="10">
    <location>
        <begin position="585"/>
        <end position="619"/>
    </location>
</feature>
<keyword evidence="12" id="KW-1185">Reference proteome</keyword>
<dbReference type="Gene3D" id="3.30.160.60">
    <property type="entry name" value="Classic Zinc Finger"/>
    <property type="match status" value="6"/>
</dbReference>
<feature type="region of interest" description="Disordered" evidence="9">
    <location>
        <begin position="611"/>
        <end position="634"/>
    </location>
</feature>
<accession>A0ABD0K6H7</accession>
<dbReference type="EMBL" id="JACVVK020000243">
    <property type="protein sequence ID" value="KAK7482545.1"/>
    <property type="molecule type" value="Genomic_DNA"/>
</dbReference>
<dbReference type="SUPFAM" id="SSF57667">
    <property type="entry name" value="beta-beta-alpha zinc fingers"/>
    <property type="match status" value="4"/>
</dbReference>
<reference evidence="11 12" key="1">
    <citation type="journal article" date="2023" name="Sci. Data">
        <title>Genome assembly of the Korean intertidal mud-creeper Batillaria attramentaria.</title>
        <authorList>
            <person name="Patra A.K."/>
            <person name="Ho P.T."/>
            <person name="Jun S."/>
            <person name="Lee S.J."/>
            <person name="Kim Y."/>
            <person name="Won Y.J."/>
        </authorList>
    </citation>
    <scope>NUCLEOTIDE SEQUENCE [LARGE SCALE GENOMIC DNA]</scope>
    <source>
        <strain evidence="11">Wonlab-2016</strain>
    </source>
</reference>
<dbReference type="InterPro" id="IPR036236">
    <property type="entry name" value="Znf_C2H2_sf"/>
</dbReference>